<dbReference type="PANTHER" id="PTHR46632">
    <property type="entry name" value="E3 UBIQUITIN-PROTEIN LIGASE SINA-LIKE 4"/>
    <property type="match status" value="1"/>
</dbReference>
<keyword evidence="2 5" id="KW-0863">Zinc-finger</keyword>
<evidence type="ECO:0000256" key="5">
    <source>
        <dbReference type="PROSITE-ProRule" id="PRU00455"/>
    </source>
</evidence>
<keyword evidence="1" id="KW-0479">Metal-binding</keyword>
<protein>
    <submittedName>
        <fullName evidence="9">E3 ubiquitin-protein ligase sina-like</fullName>
    </submittedName>
</protein>
<evidence type="ECO:0000256" key="2">
    <source>
        <dbReference type="ARBA" id="ARBA00022771"/>
    </source>
</evidence>
<evidence type="ECO:0000256" key="1">
    <source>
        <dbReference type="ARBA" id="ARBA00022723"/>
    </source>
</evidence>
<feature type="domain" description="RING-type" evidence="7">
    <location>
        <begin position="80"/>
        <end position="123"/>
    </location>
</feature>
<evidence type="ECO:0000259" key="7">
    <source>
        <dbReference type="PROSITE" id="PS50089"/>
    </source>
</evidence>
<dbReference type="PANTHER" id="PTHR46632:SF16">
    <property type="entry name" value="E3 UBIQUITIN-PROTEIN LIGASE SINA-LIKE 10"/>
    <property type="match status" value="1"/>
</dbReference>
<evidence type="ECO:0000259" key="8">
    <source>
        <dbReference type="PROSITE" id="PS51081"/>
    </source>
</evidence>
<proteinExistence type="predicted"/>
<organism evidence="9 10">
    <name type="scientific">Aphis craccivora</name>
    <name type="common">Cowpea aphid</name>
    <dbReference type="NCBI Taxonomy" id="307492"/>
    <lineage>
        <taxon>Eukaryota</taxon>
        <taxon>Metazoa</taxon>
        <taxon>Ecdysozoa</taxon>
        <taxon>Arthropoda</taxon>
        <taxon>Hexapoda</taxon>
        <taxon>Insecta</taxon>
        <taxon>Pterygota</taxon>
        <taxon>Neoptera</taxon>
        <taxon>Paraneoptera</taxon>
        <taxon>Hemiptera</taxon>
        <taxon>Sternorrhyncha</taxon>
        <taxon>Aphidomorpha</taxon>
        <taxon>Aphidoidea</taxon>
        <taxon>Aphididae</taxon>
        <taxon>Aphidini</taxon>
        <taxon>Aphis</taxon>
        <taxon>Aphis</taxon>
    </lineage>
</organism>
<dbReference type="InterPro" id="IPR044286">
    <property type="entry name" value="SINL_plant"/>
</dbReference>
<gene>
    <name evidence="9" type="ORF">FWK35_00035171</name>
</gene>
<dbReference type="SUPFAM" id="SSF49599">
    <property type="entry name" value="TRAF domain-like"/>
    <property type="match status" value="1"/>
</dbReference>
<feature type="compositionally biased region" description="Polar residues" evidence="6">
    <location>
        <begin position="1"/>
        <end position="36"/>
    </location>
</feature>
<accession>A0A6G0X2T9</accession>
<name>A0A6G0X2T9_APHCR</name>
<dbReference type="InterPro" id="IPR001841">
    <property type="entry name" value="Znf_RING"/>
</dbReference>
<dbReference type="InterPro" id="IPR013083">
    <property type="entry name" value="Znf_RING/FYVE/PHD"/>
</dbReference>
<dbReference type="Pfam" id="PF21361">
    <property type="entry name" value="Sina_ZnF"/>
    <property type="match status" value="1"/>
</dbReference>
<keyword evidence="3" id="KW-0862">Zinc</keyword>
<feature type="domain" description="SIAH-type" evidence="8">
    <location>
        <begin position="145"/>
        <end position="204"/>
    </location>
</feature>
<feature type="region of interest" description="Disordered" evidence="6">
    <location>
        <begin position="1"/>
        <end position="44"/>
    </location>
</feature>
<dbReference type="PROSITE" id="PS51081">
    <property type="entry name" value="ZF_SIAH"/>
    <property type="match status" value="1"/>
</dbReference>
<dbReference type="PROSITE" id="PS50089">
    <property type="entry name" value="ZF_RING_2"/>
    <property type="match status" value="1"/>
</dbReference>
<dbReference type="EMBL" id="VUJU01008206">
    <property type="protein sequence ID" value="KAF0734119.1"/>
    <property type="molecule type" value="Genomic_DNA"/>
</dbReference>
<dbReference type="InterPro" id="IPR013010">
    <property type="entry name" value="Znf_SIAH"/>
</dbReference>
<dbReference type="GO" id="GO:0008270">
    <property type="term" value="F:zinc ion binding"/>
    <property type="evidence" value="ECO:0007669"/>
    <property type="project" value="UniProtKB-KW"/>
</dbReference>
<comment type="function">
    <text evidence="4">E3 ubiquitin-protein ligase that mediates ubiquitination and subsequent proteasomal degradation of target proteins. E3 ubiquitin ligases accept ubiquitin from an E2 ubiquitin-conjugating enzyme in the form of a thioester and then directly transfers the ubiquitin to targeted substrates. It probably triggers the ubiquitin-mediated degradation of different substrates.</text>
</comment>
<dbReference type="Proteomes" id="UP000478052">
    <property type="component" value="Unassembled WGS sequence"/>
</dbReference>
<evidence type="ECO:0000256" key="4">
    <source>
        <dbReference type="ARBA" id="ARBA00024004"/>
    </source>
</evidence>
<sequence>MTTLAEQATLTSTDAVAVESSSTSPRSKTQNNSQTITTADGSASAASSSSSVEVVTVSGQTSDLDEIVTISRQILRALECPICLTLMSVISCYCPNGHAMCEPCMLTLLNMNSAQENPCPLCRTSMVQSSGTSATVVKLTELSTLVKVICSNRQYGCTELIPVRYVSDHESECPHLPTARCQVTMCQWLGMYEQLFDHVSSSHPGVTVRTVQNQLKVDNLKDIMKNRRRTYLVQSTYGMIWVMMSRIARSRIQAALFMVNNHRSEKNDVDKVPPDIRYRITYFDENDRLRAKSRTRVINWSTLLQSGCQNILTGMYTTFRVTTIDHMVINWFRCPMNNQNRIPATH</sequence>
<evidence type="ECO:0000313" key="9">
    <source>
        <dbReference type="EMBL" id="KAF0734119.1"/>
    </source>
</evidence>
<keyword evidence="10" id="KW-1185">Reference proteome</keyword>
<reference evidence="9 10" key="1">
    <citation type="submission" date="2019-08" db="EMBL/GenBank/DDBJ databases">
        <title>Whole genome of Aphis craccivora.</title>
        <authorList>
            <person name="Voronova N.V."/>
            <person name="Shulinski R.S."/>
            <person name="Bandarenka Y.V."/>
            <person name="Zhorov D.G."/>
            <person name="Warner D."/>
        </authorList>
    </citation>
    <scope>NUCLEOTIDE SEQUENCE [LARGE SCALE GENOMIC DNA]</scope>
    <source>
        <strain evidence="9">180601</strain>
        <tissue evidence="9">Whole Body</tissue>
    </source>
</reference>
<dbReference type="Gene3D" id="3.30.40.10">
    <property type="entry name" value="Zinc/RING finger domain, C3HC4 (zinc finger)"/>
    <property type="match status" value="2"/>
</dbReference>
<dbReference type="AlphaFoldDB" id="A0A6G0X2T9"/>
<evidence type="ECO:0000313" key="10">
    <source>
        <dbReference type="Proteomes" id="UP000478052"/>
    </source>
</evidence>
<dbReference type="UniPathway" id="UPA00143"/>
<comment type="caution">
    <text evidence="9">The sequence shown here is derived from an EMBL/GenBank/DDBJ whole genome shotgun (WGS) entry which is preliminary data.</text>
</comment>
<dbReference type="OrthoDB" id="4788989at2759"/>
<evidence type="ECO:0000256" key="6">
    <source>
        <dbReference type="SAM" id="MobiDB-lite"/>
    </source>
</evidence>
<dbReference type="GO" id="GO:0016567">
    <property type="term" value="P:protein ubiquitination"/>
    <property type="evidence" value="ECO:0007669"/>
    <property type="project" value="UniProtKB-UniPathway"/>
</dbReference>
<evidence type="ECO:0000256" key="3">
    <source>
        <dbReference type="ARBA" id="ARBA00022833"/>
    </source>
</evidence>
<dbReference type="SUPFAM" id="SSF57850">
    <property type="entry name" value="RING/U-box"/>
    <property type="match status" value="1"/>
</dbReference>